<accession>A0A562NP14</accession>
<dbReference type="AlphaFoldDB" id="A0A562NP14"/>
<sequence>MAWQNPLLRYDFTMAGRCFIKGIRRSQAVPIPERLEDWIGEDYFARVVGLFIDELELVKLGFGRSTSART</sequence>
<evidence type="ECO:0000313" key="1">
    <source>
        <dbReference type="EMBL" id="TWI33873.1"/>
    </source>
</evidence>
<protein>
    <submittedName>
        <fullName evidence="1">Transposase</fullName>
    </submittedName>
</protein>
<reference evidence="1 2" key="1">
    <citation type="journal article" date="2015" name="Stand. Genomic Sci.">
        <title>Genomic Encyclopedia of Bacterial and Archaeal Type Strains, Phase III: the genomes of soil and plant-associated and newly described type strains.</title>
        <authorList>
            <person name="Whitman W.B."/>
            <person name="Woyke T."/>
            <person name="Klenk H.P."/>
            <person name="Zhou Y."/>
            <person name="Lilburn T.G."/>
            <person name="Beck B.J."/>
            <person name="De Vos P."/>
            <person name="Vandamme P."/>
            <person name="Eisen J.A."/>
            <person name="Garrity G."/>
            <person name="Hugenholtz P."/>
            <person name="Kyrpides N.C."/>
        </authorList>
    </citation>
    <scope>NUCLEOTIDE SEQUENCE [LARGE SCALE GENOMIC DNA]</scope>
    <source>
        <strain evidence="1 2">CGMCC 1.5364</strain>
    </source>
</reference>
<name>A0A562NP14_9RHOB</name>
<organism evidence="1 2">
    <name type="scientific">Paracoccus sulfuroxidans</name>
    <dbReference type="NCBI Taxonomy" id="384678"/>
    <lineage>
        <taxon>Bacteria</taxon>
        <taxon>Pseudomonadati</taxon>
        <taxon>Pseudomonadota</taxon>
        <taxon>Alphaproteobacteria</taxon>
        <taxon>Rhodobacterales</taxon>
        <taxon>Paracoccaceae</taxon>
        <taxon>Paracoccus</taxon>
    </lineage>
</organism>
<gene>
    <name evidence="1" type="ORF">IQ24_02240</name>
</gene>
<proteinExistence type="predicted"/>
<dbReference type="EMBL" id="VLKU01000006">
    <property type="protein sequence ID" value="TWI33873.1"/>
    <property type="molecule type" value="Genomic_DNA"/>
</dbReference>
<evidence type="ECO:0000313" key="2">
    <source>
        <dbReference type="Proteomes" id="UP000316225"/>
    </source>
</evidence>
<keyword evidence="2" id="KW-1185">Reference proteome</keyword>
<comment type="caution">
    <text evidence="1">The sequence shown here is derived from an EMBL/GenBank/DDBJ whole genome shotgun (WGS) entry which is preliminary data.</text>
</comment>
<dbReference type="Proteomes" id="UP000316225">
    <property type="component" value="Unassembled WGS sequence"/>
</dbReference>